<keyword evidence="1" id="KW-0802">TPR repeat</keyword>
<protein>
    <submittedName>
        <fullName evidence="3">Uncharacterized protein</fullName>
    </submittedName>
</protein>
<feature type="repeat" description="TPR" evidence="1">
    <location>
        <begin position="422"/>
        <end position="455"/>
    </location>
</feature>
<proteinExistence type="predicted"/>
<feature type="compositionally biased region" description="Low complexity" evidence="2">
    <location>
        <begin position="93"/>
        <end position="103"/>
    </location>
</feature>
<evidence type="ECO:0000313" key="3">
    <source>
        <dbReference type="EMBL" id="KAJ1699347.1"/>
    </source>
</evidence>
<dbReference type="AlphaFoldDB" id="A0A9Q0CSH0"/>
<accession>A0A9Q0CSH0</accession>
<feature type="region of interest" description="Disordered" evidence="2">
    <location>
        <begin position="184"/>
        <end position="330"/>
    </location>
</feature>
<dbReference type="PROSITE" id="PS50005">
    <property type="entry name" value="TPR"/>
    <property type="match status" value="1"/>
</dbReference>
<dbReference type="OrthoDB" id="1872379at2759"/>
<dbReference type="SUPFAM" id="SSF48452">
    <property type="entry name" value="TPR-like"/>
    <property type="match status" value="1"/>
</dbReference>
<dbReference type="InterPro" id="IPR019734">
    <property type="entry name" value="TPR_rpt"/>
</dbReference>
<feature type="compositionally biased region" description="Polar residues" evidence="2">
    <location>
        <begin position="218"/>
        <end position="250"/>
    </location>
</feature>
<reference evidence="3" key="1">
    <citation type="journal article" date="2022" name="Cell">
        <title>Repeat-based holocentromeres influence genome architecture and karyotype evolution.</title>
        <authorList>
            <person name="Hofstatter P.G."/>
            <person name="Thangavel G."/>
            <person name="Lux T."/>
            <person name="Neumann P."/>
            <person name="Vondrak T."/>
            <person name="Novak P."/>
            <person name="Zhang M."/>
            <person name="Costa L."/>
            <person name="Castellani M."/>
            <person name="Scott A."/>
            <person name="Toegelov H."/>
            <person name="Fuchs J."/>
            <person name="Mata-Sucre Y."/>
            <person name="Dias Y."/>
            <person name="Vanzela A.L.L."/>
            <person name="Huettel B."/>
            <person name="Almeida C.C.S."/>
            <person name="Simkova H."/>
            <person name="Souza G."/>
            <person name="Pedrosa-Harand A."/>
            <person name="Macas J."/>
            <person name="Mayer K.F.X."/>
            <person name="Houben A."/>
            <person name="Marques A."/>
        </authorList>
    </citation>
    <scope>NUCLEOTIDE SEQUENCE</scope>
    <source>
        <strain evidence="3">RhyBre1mFocal</strain>
    </source>
</reference>
<evidence type="ECO:0000256" key="2">
    <source>
        <dbReference type="SAM" id="MobiDB-lite"/>
    </source>
</evidence>
<dbReference type="PANTHER" id="PTHR47697">
    <property type="entry name" value="OS03G0340700 PROTEIN"/>
    <property type="match status" value="1"/>
</dbReference>
<dbReference type="InterPro" id="IPR011990">
    <property type="entry name" value="TPR-like_helical_dom_sf"/>
</dbReference>
<organism evidence="3 4">
    <name type="scientific">Rhynchospora breviuscula</name>
    <dbReference type="NCBI Taxonomy" id="2022672"/>
    <lineage>
        <taxon>Eukaryota</taxon>
        <taxon>Viridiplantae</taxon>
        <taxon>Streptophyta</taxon>
        <taxon>Embryophyta</taxon>
        <taxon>Tracheophyta</taxon>
        <taxon>Spermatophyta</taxon>
        <taxon>Magnoliopsida</taxon>
        <taxon>Liliopsida</taxon>
        <taxon>Poales</taxon>
        <taxon>Cyperaceae</taxon>
        <taxon>Cyperoideae</taxon>
        <taxon>Rhynchosporeae</taxon>
        <taxon>Rhynchospora</taxon>
    </lineage>
</organism>
<gene>
    <name evidence="3" type="ORF">LUZ63_007859</name>
</gene>
<dbReference type="Proteomes" id="UP001151287">
    <property type="component" value="Unassembled WGS sequence"/>
</dbReference>
<feature type="region of interest" description="Disordered" evidence="2">
    <location>
        <begin position="72"/>
        <end position="146"/>
    </location>
</feature>
<feature type="compositionally biased region" description="Polar residues" evidence="2">
    <location>
        <begin position="79"/>
        <end position="88"/>
    </location>
</feature>
<feature type="compositionally biased region" description="Low complexity" evidence="2">
    <location>
        <begin position="310"/>
        <end position="323"/>
    </location>
</feature>
<dbReference type="EMBL" id="JAMQYH010000002">
    <property type="protein sequence ID" value="KAJ1699347.1"/>
    <property type="molecule type" value="Genomic_DNA"/>
</dbReference>
<keyword evidence="4" id="KW-1185">Reference proteome</keyword>
<sequence>MQRKSSRLHSPTKSGTRVIDSSFSVASSVTLSLSLSLSRAIRLLSLSLSPPTMNGGQRSTASATGTNLNSYNFDFGLPNSRSNSSQPLRGTHSPSPASAASPSLTPSWSYQPAPRPTARPSWTHQPAPPKPTSNPSSGASSMVGDIFGKTWSSSTASNTSSIGIPQNNPNLFGDLFASALGSGSDRGSTAPLKSMGSSQKGSFSMNNLSDSLPKPTDTGMNFASFGQPTGSSPNPMGSASQPIRSATGSFGSAPAMGQKKDPFDSLSGFGTAAKPAMKSTPAPPNSAKPDLFGSTKPTHFDAFPAPPQAQPFSSSTSTANKSSPLPNDNMDMFFASKTTPNPPAPTNEMNDWDIGSDFAAADAGGTTTELEGLPPPPAGLSGAAAKTKGMDNYKQGQYADAIKWLSWAVIILEKQGDSDALTEVLTSRASSYKEVGEYKKAIADCSKVLENDKENVSVLIQRALLYESNEKYRLGAEDLRMVLKIDPTNRLARSTVHRLQKMAD</sequence>
<dbReference type="Gene3D" id="1.25.40.10">
    <property type="entry name" value="Tetratricopeptide repeat domain"/>
    <property type="match status" value="1"/>
</dbReference>
<feature type="compositionally biased region" description="Polar residues" evidence="2">
    <location>
        <begin position="195"/>
        <end position="210"/>
    </location>
</feature>
<evidence type="ECO:0000256" key="1">
    <source>
        <dbReference type="PROSITE-ProRule" id="PRU00339"/>
    </source>
</evidence>
<dbReference type="PANTHER" id="PTHR47697:SF1">
    <property type="entry name" value="OS03G0340700 PROTEIN"/>
    <property type="match status" value="1"/>
</dbReference>
<comment type="caution">
    <text evidence="3">The sequence shown here is derived from an EMBL/GenBank/DDBJ whole genome shotgun (WGS) entry which is preliminary data.</text>
</comment>
<name>A0A9Q0CSH0_9POAL</name>
<dbReference type="SMART" id="SM00028">
    <property type="entry name" value="TPR"/>
    <property type="match status" value="3"/>
</dbReference>
<evidence type="ECO:0000313" key="4">
    <source>
        <dbReference type="Proteomes" id="UP001151287"/>
    </source>
</evidence>